<dbReference type="PANTHER" id="PTHR33146:SF26">
    <property type="entry name" value="ENDONUCLEASE 4"/>
    <property type="match status" value="1"/>
</dbReference>
<proteinExistence type="predicted"/>
<dbReference type="InterPro" id="IPR003154">
    <property type="entry name" value="S1/P1nuclease"/>
</dbReference>
<reference evidence="7 8" key="1">
    <citation type="submission" date="2024-01" db="EMBL/GenBank/DDBJ databases">
        <title>Uliginosibacterium soil sp. nov.</title>
        <authorList>
            <person name="Lv Y."/>
        </authorList>
    </citation>
    <scope>NUCLEOTIDE SEQUENCE [LARGE SCALE GENOMIC DNA]</scope>
    <source>
        <strain evidence="7 8">H3</strain>
    </source>
</reference>
<evidence type="ECO:0000256" key="1">
    <source>
        <dbReference type="ARBA" id="ARBA00022722"/>
    </source>
</evidence>
<dbReference type="SUPFAM" id="SSF48537">
    <property type="entry name" value="Phospholipase C/P1 nuclease"/>
    <property type="match status" value="1"/>
</dbReference>
<dbReference type="Gene3D" id="1.10.575.10">
    <property type="entry name" value="P1 Nuclease"/>
    <property type="match status" value="1"/>
</dbReference>
<evidence type="ECO:0000313" key="8">
    <source>
        <dbReference type="Proteomes" id="UP001331561"/>
    </source>
</evidence>
<evidence type="ECO:0000256" key="3">
    <source>
        <dbReference type="ARBA" id="ARBA00022759"/>
    </source>
</evidence>
<keyword evidence="6" id="KW-0325">Glycoprotein</keyword>
<keyword evidence="2" id="KW-0479">Metal-binding</keyword>
<comment type="caution">
    <text evidence="7">The sequence shown here is derived from an EMBL/GenBank/DDBJ whole genome shotgun (WGS) entry which is preliminary data.</text>
</comment>
<dbReference type="CDD" id="cd11010">
    <property type="entry name" value="S1-P1_nuclease"/>
    <property type="match status" value="1"/>
</dbReference>
<evidence type="ECO:0000256" key="6">
    <source>
        <dbReference type="ARBA" id="ARBA00023180"/>
    </source>
</evidence>
<organism evidence="7 8">
    <name type="scientific">Uliginosibacterium silvisoli</name>
    <dbReference type="NCBI Taxonomy" id="3114758"/>
    <lineage>
        <taxon>Bacteria</taxon>
        <taxon>Pseudomonadati</taxon>
        <taxon>Pseudomonadota</taxon>
        <taxon>Betaproteobacteria</taxon>
        <taxon>Rhodocyclales</taxon>
        <taxon>Zoogloeaceae</taxon>
        <taxon>Uliginosibacterium</taxon>
    </lineage>
</organism>
<protein>
    <submittedName>
        <fullName evidence="7">S1/P1 nuclease</fullName>
    </submittedName>
</protein>
<accession>A0ABU6K6Q1</accession>
<keyword evidence="3" id="KW-0255">Endonuclease</keyword>
<dbReference type="Proteomes" id="UP001331561">
    <property type="component" value="Unassembled WGS sequence"/>
</dbReference>
<dbReference type="Pfam" id="PF02265">
    <property type="entry name" value="S1-P1_nuclease"/>
    <property type="match status" value="1"/>
</dbReference>
<evidence type="ECO:0000313" key="7">
    <source>
        <dbReference type="EMBL" id="MEC5387304.1"/>
    </source>
</evidence>
<sequence>MNLLVVMAASLLPVREAIAWGDMGHRIIGVIAYSRLSPEAREKVDAILAADRDQLTGADFVDRTTWADKYRDSDRSSDRVRYLATRQWHFVDIDIDGETPDIDLPCRGFPPLQAGKPASKGPADDCVVSKIEQFSKELSGLSSRTEKLLALKFLLHFVGDVHQPLHAAEHDHDRGGNDVLILFGRHRVTQDKLNLHSYWDTELVKSLGTSEQEVGSTLAVGITGSNAAAWKQGTPRDWAIESHKIAKATTYNLGRLQHRSMPIKRKDEDGNSVTTTADVIFLDGEYTKDATAVVKEQLQKAGVRLADILERSL</sequence>
<name>A0ABU6K6Q1_9RHOO</name>
<keyword evidence="5" id="KW-1015">Disulfide bond</keyword>
<dbReference type="PANTHER" id="PTHR33146">
    <property type="entry name" value="ENDONUCLEASE 4"/>
    <property type="match status" value="1"/>
</dbReference>
<keyword evidence="1" id="KW-0540">Nuclease</keyword>
<evidence type="ECO:0000256" key="2">
    <source>
        <dbReference type="ARBA" id="ARBA00022723"/>
    </source>
</evidence>
<evidence type="ECO:0000256" key="5">
    <source>
        <dbReference type="ARBA" id="ARBA00023157"/>
    </source>
</evidence>
<dbReference type="InterPro" id="IPR008947">
    <property type="entry name" value="PLipase_C/P1_nuclease_dom_sf"/>
</dbReference>
<dbReference type="RefSeq" id="WP_327600279.1">
    <property type="nucleotide sequence ID" value="NZ_JAYXHS010000003.1"/>
</dbReference>
<dbReference type="EMBL" id="JAYXHS010000003">
    <property type="protein sequence ID" value="MEC5387304.1"/>
    <property type="molecule type" value="Genomic_DNA"/>
</dbReference>
<gene>
    <name evidence="7" type="ORF">VVD49_16360</name>
</gene>
<keyword evidence="4" id="KW-0378">Hydrolase</keyword>
<keyword evidence="8" id="KW-1185">Reference proteome</keyword>
<evidence type="ECO:0000256" key="4">
    <source>
        <dbReference type="ARBA" id="ARBA00022801"/>
    </source>
</evidence>